<evidence type="ECO:0000256" key="4">
    <source>
        <dbReference type="ARBA" id="ARBA00023157"/>
    </source>
</evidence>
<dbReference type="Pfam" id="PF00094">
    <property type="entry name" value="VWD"/>
    <property type="match status" value="3"/>
</dbReference>
<dbReference type="InterPro" id="IPR055355">
    <property type="entry name" value="ZP-C"/>
</dbReference>
<dbReference type="SMART" id="SM00216">
    <property type="entry name" value="VWD"/>
    <property type="match status" value="2"/>
</dbReference>
<dbReference type="Proteomes" id="UP001187315">
    <property type="component" value="Unassembled WGS sequence"/>
</dbReference>
<organism evidence="8 9">
    <name type="scientific">Tachysurus vachellii</name>
    <name type="common">Darkbarbel catfish</name>
    <name type="synonym">Pelteobagrus vachellii</name>
    <dbReference type="NCBI Taxonomy" id="175792"/>
    <lineage>
        <taxon>Eukaryota</taxon>
        <taxon>Metazoa</taxon>
        <taxon>Chordata</taxon>
        <taxon>Craniata</taxon>
        <taxon>Vertebrata</taxon>
        <taxon>Euteleostomi</taxon>
        <taxon>Actinopterygii</taxon>
        <taxon>Neopterygii</taxon>
        <taxon>Teleostei</taxon>
        <taxon>Ostariophysi</taxon>
        <taxon>Siluriformes</taxon>
        <taxon>Bagridae</taxon>
        <taxon>Tachysurus</taxon>
    </lineage>
</organism>
<dbReference type="Pfam" id="PF08742">
    <property type="entry name" value="C8"/>
    <property type="match status" value="3"/>
</dbReference>
<evidence type="ECO:0000259" key="7">
    <source>
        <dbReference type="PROSITE" id="PS51233"/>
    </source>
</evidence>
<dbReference type="InterPro" id="IPR025615">
    <property type="entry name" value="TILa_dom"/>
</dbReference>
<keyword evidence="4" id="KW-1015">Disulfide bond</keyword>
<dbReference type="Gene3D" id="2.60.40.4100">
    <property type="entry name" value="Zona pellucida, ZP-C domain"/>
    <property type="match status" value="1"/>
</dbReference>
<dbReference type="SUPFAM" id="SSF57567">
    <property type="entry name" value="Serine protease inhibitors"/>
    <property type="match status" value="2"/>
</dbReference>
<dbReference type="InterPro" id="IPR042235">
    <property type="entry name" value="ZP-C_dom"/>
</dbReference>
<dbReference type="InterPro" id="IPR002919">
    <property type="entry name" value="TIL_dom"/>
</dbReference>
<dbReference type="Pfam" id="PF12714">
    <property type="entry name" value="TILa"/>
    <property type="match status" value="1"/>
</dbReference>
<dbReference type="AlphaFoldDB" id="A0AA88NXF1"/>
<dbReference type="Pfam" id="PF01826">
    <property type="entry name" value="TIL"/>
    <property type="match status" value="2"/>
</dbReference>
<dbReference type="CDD" id="cd19941">
    <property type="entry name" value="TIL"/>
    <property type="match status" value="2"/>
</dbReference>
<feature type="domain" description="VWFD" evidence="7">
    <location>
        <begin position="313"/>
        <end position="490"/>
    </location>
</feature>
<dbReference type="InterPro" id="IPR052749">
    <property type="entry name" value="Alpha-tectorin"/>
</dbReference>
<name>A0AA88NXF1_TACVA</name>
<keyword evidence="5" id="KW-0325">Glycoprotein</keyword>
<dbReference type="SMART" id="SM00241">
    <property type="entry name" value="ZP"/>
    <property type="match status" value="1"/>
</dbReference>
<evidence type="ECO:0000256" key="3">
    <source>
        <dbReference type="ARBA" id="ARBA00023136"/>
    </source>
</evidence>
<dbReference type="PANTHER" id="PTHR46160">
    <property type="entry name" value="ALPHA-TECTORIN-RELATED"/>
    <property type="match status" value="1"/>
</dbReference>
<feature type="domain" description="ZP" evidence="6">
    <location>
        <begin position="919"/>
        <end position="1202"/>
    </location>
</feature>
<evidence type="ECO:0000256" key="1">
    <source>
        <dbReference type="ARBA" id="ARBA00004370"/>
    </source>
</evidence>
<evidence type="ECO:0000313" key="8">
    <source>
        <dbReference type="EMBL" id="KAK2864935.1"/>
    </source>
</evidence>
<comment type="caution">
    <text evidence="8">The sequence shown here is derived from an EMBL/GenBank/DDBJ whole genome shotgun (WGS) entry which is preliminary data.</text>
</comment>
<dbReference type="FunFam" id="2.10.25.10:FF:000055">
    <property type="entry name" value="alpha-tectorin isoform X1"/>
    <property type="match status" value="1"/>
</dbReference>
<evidence type="ECO:0000256" key="2">
    <source>
        <dbReference type="ARBA" id="ARBA00022729"/>
    </source>
</evidence>
<protein>
    <recommendedName>
        <fullName evidence="10">Alpha-tectorin</fullName>
    </recommendedName>
</protein>
<evidence type="ECO:0000313" key="9">
    <source>
        <dbReference type="Proteomes" id="UP001187315"/>
    </source>
</evidence>
<evidence type="ECO:0000256" key="5">
    <source>
        <dbReference type="ARBA" id="ARBA00023180"/>
    </source>
</evidence>
<accession>A0AA88NXF1</accession>
<gene>
    <name evidence="8" type="ORF">Q7C36_004089</name>
</gene>
<sequence length="1227" mass="135357">MWALETPGRHRETEILAVRLEGAVVWHVQVDGRFVALPYSVGNGQILIYHSSVNSIIMETSFGVTVRSDWSHLIRITAPSTYTGALAGLCGNFNGNLEDEFNGPGGVLLNSSQEFGDSWRTGSLSAFCIGSNVQPGESSSNFTEHCNIMASRDGPFALCHSILNPQIWIRNCRDNLGQTHGAREAMCEALRAYAVLCQQSGVSVGEWRNITNCDFQCPAHSHYEECGTSCPAACPSLSFPFPCTRLCQEGCQCDNGLVLSGDQCVPPTGRYRQSGEQFWFGQQCQFHCVCDGTSGFGNCSSSSCQDHEICQVIDGEYGWDPHYTSFDGHRFDFQGTCHYTLATVCNDTLGLPYFQVIARNEAWNGLSVSITVEVYVNVSGHLVHVSRDMYGTAKIDSETRNLPAVLDHVSVYSNGRNTFITTDFGLSVSYDGSWVVLITVPGNYSGATCGLCGNFNGDSNDDFRLQSGRLSFSAAEFGADWKVGNETRCNTQSLCGIITDNQGPLSFCHADVDPLAYYNDCVFDLCLSEHRNDVLCRSIETYVSACQSANVRIYPWRENTTCPIICPANSHYELCGSDCGHTCTSSINVTCERTCREGCFCNESFVRSGSNCVPVEQCGCSYNGFYFQIGEQFWTEHCLQHCECLGSNNLHCISTPCSSTEECVIRNGRLGCYSQMSTCMVTGDPHYYTFDGAVAHFQVNGNAVNSSTYQISNLAEIYRKQNFIVVNASHELMVYFDGQFTLLVRLGPSFHGSVCGMCGNNNGDPTDDKTRPNGERAQNDIAFGNSWKSNTSGPGCGASDQPVNDNDCPFREEYSALCNIITNTSGPFQHCHFRISPESYFSSCVYDLCAYPESLGQDLLCSAVEAYDAACTLLELMIPNWRSDLSCSRTDPCVDLHCTEDEWCGEKDGNYGCFYSIEICESSSGNMSLSRCQLFEAGFLANNLHLHDPNCNGTVQDGRLVFHFDNDDHICGTNLTANGTHFIYENIILGEVGSTTGSIHRNKTLEVSFSCIYKLSESLSMDREIHPIQSIVHKTLPGEEGMYQIKMIPYEDSGFSHPHNGRVNIEVGEQIYIGVFVQGVDSRQLATVIDSCWATPVNQRNYSVRWNLITGNVVSLDITTAQAGLWAPMIVPPSPWGLLSDPSKKELLQEIKMASTAMFVLAESFRHRQEVSPWKQQITLCRVNLVTWPNLEQAQSALLQSHINQLNNRILTVGKLAIALQQICPGN</sequence>
<keyword evidence="3" id="KW-0472">Membrane</keyword>
<dbReference type="PANTHER" id="PTHR46160:SF9">
    <property type="entry name" value="PROTEIN PRY2-RELATED"/>
    <property type="match status" value="1"/>
</dbReference>
<dbReference type="InterPro" id="IPR036084">
    <property type="entry name" value="Ser_inhib-like_sf"/>
</dbReference>
<proteinExistence type="predicted"/>
<dbReference type="EMBL" id="JAVHJS010000003">
    <property type="protein sequence ID" value="KAK2864935.1"/>
    <property type="molecule type" value="Genomic_DNA"/>
</dbReference>
<dbReference type="InterPro" id="IPR001507">
    <property type="entry name" value="ZP_dom"/>
</dbReference>
<dbReference type="PROSITE" id="PS51233">
    <property type="entry name" value="VWFD"/>
    <property type="match status" value="3"/>
</dbReference>
<dbReference type="PROSITE" id="PS51034">
    <property type="entry name" value="ZP_2"/>
    <property type="match status" value="1"/>
</dbReference>
<dbReference type="InterPro" id="IPR014853">
    <property type="entry name" value="VWF/SSPO/ZAN-like_Cys-rich_dom"/>
</dbReference>
<evidence type="ECO:0000259" key="6">
    <source>
        <dbReference type="PROSITE" id="PS51034"/>
    </source>
</evidence>
<dbReference type="SMART" id="SM00832">
    <property type="entry name" value="C8"/>
    <property type="match status" value="3"/>
</dbReference>
<dbReference type="Pfam" id="PF00100">
    <property type="entry name" value="Zona_pellucida"/>
    <property type="match status" value="1"/>
</dbReference>
<keyword evidence="9" id="KW-1185">Reference proteome</keyword>
<dbReference type="GO" id="GO:0016020">
    <property type="term" value="C:membrane"/>
    <property type="evidence" value="ECO:0007669"/>
    <property type="project" value="UniProtKB-SubCell"/>
</dbReference>
<feature type="domain" description="VWFD" evidence="7">
    <location>
        <begin position="1"/>
        <end position="129"/>
    </location>
</feature>
<comment type="subcellular location">
    <subcellularLocation>
        <location evidence="1">Membrane</location>
    </subcellularLocation>
</comment>
<dbReference type="InterPro" id="IPR001846">
    <property type="entry name" value="VWF_type-D"/>
</dbReference>
<dbReference type="Gene3D" id="2.10.25.10">
    <property type="entry name" value="Laminin"/>
    <property type="match status" value="2"/>
</dbReference>
<feature type="domain" description="VWFD" evidence="7">
    <location>
        <begin position="618"/>
        <end position="797"/>
    </location>
</feature>
<keyword evidence="2" id="KW-0732">Signal</keyword>
<dbReference type="Gene3D" id="2.60.40.3210">
    <property type="entry name" value="Zona pellucida, ZP-N domain"/>
    <property type="match status" value="1"/>
</dbReference>
<reference evidence="8" key="1">
    <citation type="submission" date="2023-08" db="EMBL/GenBank/DDBJ databases">
        <title>Pelteobagrus vachellii genome.</title>
        <authorList>
            <person name="Liu H."/>
        </authorList>
    </citation>
    <scope>NUCLEOTIDE SEQUENCE</scope>
    <source>
        <strain evidence="8">PRFRI_2022a</strain>
        <tissue evidence="8">Muscle</tissue>
    </source>
</reference>
<evidence type="ECO:0008006" key="10">
    <source>
        <dbReference type="Google" id="ProtNLM"/>
    </source>
</evidence>